<keyword evidence="1" id="KW-0472">Membrane</keyword>
<keyword evidence="1" id="KW-1133">Transmembrane helix</keyword>
<feature type="transmembrane region" description="Helical" evidence="1">
    <location>
        <begin position="46"/>
        <end position="69"/>
    </location>
</feature>
<organism evidence="2">
    <name type="scientific">marine sediment metagenome</name>
    <dbReference type="NCBI Taxonomy" id="412755"/>
    <lineage>
        <taxon>unclassified sequences</taxon>
        <taxon>metagenomes</taxon>
        <taxon>ecological metagenomes</taxon>
    </lineage>
</organism>
<comment type="caution">
    <text evidence="2">The sequence shown here is derived from an EMBL/GenBank/DDBJ whole genome shotgun (WGS) entry which is preliminary data.</text>
</comment>
<evidence type="ECO:0000313" key="2">
    <source>
        <dbReference type="EMBL" id="GAH89466.1"/>
    </source>
</evidence>
<gene>
    <name evidence="2" type="ORF">S03H2_56817</name>
</gene>
<feature type="non-terminal residue" evidence="2">
    <location>
        <position position="153"/>
    </location>
</feature>
<feature type="transmembrane region" description="Helical" evidence="1">
    <location>
        <begin position="5"/>
        <end position="26"/>
    </location>
</feature>
<sequence length="153" mass="17856">MTGSIIYVFSLLGFVLVTFISVHYTYASVLFNQDLSLNVRLMLLLLFLPMTFALSLFLFLVNIDFLIFFKDLIKARKIWKHRRPEFEIEVKGKITYINIKTDEHIFTPVPMLIIAKYLQSKGHSVSWFVRGAYNHLISLIITNLTGWPRARNV</sequence>
<proteinExistence type="predicted"/>
<keyword evidence="1" id="KW-0812">Transmembrane</keyword>
<accession>X1J441</accession>
<dbReference type="AlphaFoldDB" id="X1J441"/>
<reference evidence="2" key="1">
    <citation type="journal article" date="2014" name="Front. Microbiol.">
        <title>High frequency of phylogenetically diverse reductive dehalogenase-homologous genes in deep subseafloor sedimentary metagenomes.</title>
        <authorList>
            <person name="Kawai M."/>
            <person name="Futagami T."/>
            <person name="Toyoda A."/>
            <person name="Takaki Y."/>
            <person name="Nishi S."/>
            <person name="Hori S."/>
            <person name="Arai W."/>
            <person name="Tsubouchi T."/>
            <person name="Morono Y."/>
            <person name="Uchiyama I."/>
            <person name="Ito T."/>
            <person name="Fujiyama A."/>
            <person name="Inagaki F."/>
            <person name="Takami H."/>
        </authorList>
    </citation>
    <scope>NUCLEOTIDE SEQUENCE</scope>
    <source>
        <strain evidence="2">Expedition CK06-06</strain>
    </source>
</reference>
<name>X1J441_9ZZZZ</name>
<evidence type="ECO:0000256" key="1">
    <source>
        <dbReference type="SAM" id="Phobius"/>
    </source>
</evidence>
<dbReference type="EMBL" id="BARU01036383">
    <property type="protein sequence ID" value="GAH89466.1"/>
    <property type="molecule type" value="Genomic_DNA"/>
</dbReference>
<protein>
    <submittedName>
        <fullName evidence="2">Uncharacterized protein</fullName>
    </submittedName>
</protein>